<sequence length="153" mass="17430">MNKLGILRAIHPVEGGSTMKFHIGDRVEIEGHDEGLQGSYCSGTLIDILRGNGDYRIKYDNLHKNENSNSCYNLPDLVDIYENDGWWSGTISGKNGCKYYVYFLRHEVEKAYKLHDFRVHHDKVYTGRIKNTEKLNASSDAGASSSKPRPKHR</sequence>
<gene>
    <name evidence="1" type="ORF">M9H77_26586</name>
</gene>
<evidence type="ECO:0000313" key="1">
    <source>
        <dbReference type="EMBL" id="KAI5657793.1"/>
    </source>
</evidence>
<dbReference type="EMBL" id="CM044706">
    <property type="protein sequence ID" value="KAI5657793.1"/>
    <property type="molecule type" value="Genomic_DNA"/>
</dbReference>
<keyword evidence="2" id="KW-1185">Reference proteome</keyword>
<dbReference type="Proteomes" id="UP001060085">
    <property type="component" value="Linkage Group LG06"/>
</dbReference>
<protein>
    <submittedName>
        <fullName evidence="1">Uncharacterized protein</fullName>
    </submittedName>
</protein>
<organism evidence="1 2">
    <name type="scientific">Catharanthus roseus</name>
    <name type="common">Madagascar periwinkle</name>
    <name type="synonym">Vinca rosea</name>
    <dbReference type="NCBI Taxonomy" id="4058"/>
    <lineage>
        <taxon>Eukaryota</taxon>
        <taxon>Viridiplantae</taxon>
        <taxon>Streptophyta</taxon>
        <taxon>Embryophyta</taxon>
        <taxon>Tracheophyta</taxon>
        <taxon>Spermatophyta</taxon>
        <taxon>Magnoliopsida</taxon>
        <taxon>eudicotyledons</taxon>
        <taxon>Gunneridae</taxon>
        <taxon>Pentapetalae</taxon>
        <taxon>asterids</taxon>
        <taxon>lamiids</taxon>
        <taxon>Gentianales</taxon>
        <taxon>Apocynaceae</taxon>
        <taxon>Rauvolfioideae</taxon>
        <taxon>Vinceae</taxon>
        <taxon>Catharanthinae</taxon>
        <taxon>Catharanthus</taxon>
    </lineage>
</organism>
<comment type="caution">
    <text evidence="1">The sequence shown here is derived from an EMBL/GenBank/DDBJ whole genome shotgun (WGS) entry which is preliminary data.</text>
</comment>
<evidence type="ECO:0000313" key="2">
    <source>
        <dbReference type="Proteomes" id="UP001060085"/>
    </source>
</evidence>
<reference evidence="2" key="1">
    <citation type="journal article" date="2023" name="Nat. Plants">
        <title>Single-cell RNA sequencing provides a high-resolution roadmap for understanding the multicellular compartmentation of specialized metabolism.</title>
        <authorList>
            <person name="Sun S."/>
            <person name="Shen X."/>
            <person name="Li Y."/>
            <person name="Li Y."/>
            <person name="Wang S."/>
            <person name="Li R."/>
            <person name="Zhang H."/>
            <person name="Shen G."/>
            <person name="Guo B."/>
            <person name="Wei J."/>
            <person name="Xu J."/>
            <person name="St-Pierre B."/>
            <person name="Chen S."/>
            <person name="Sun C."/>
        </authorList>
    </citation>
    <scope>NUCLEOTIDE SEQUENCE [LARGE SCALE GENOMIC DNA]</scope>
</reference>
<accession>A0ACC0AA38</accession>
<name>A0ACC0AA38_CATRO</name>
<proteinExistence type="predicted"/>